<dbReference type="Pfam" id="PF01411">
    <property type="entry name" value="tRNA-synt_2c"/>
    <property type="match status" value="1"/>
</dbReference>
<dbReference type="PROSITE" id="PS50860">
    <property type="entry name" value="AA_TRNA_LIGASE_II_ALA"/>
    <property type="match status" value="1"/>
</dbReference>
<dbReference type="SMART" id="SM00863">
    <property type="entry name" value="tRNA_SAD"/>
    <property type="match status" value="1"/>
</dbReference>
<dbReference type="GO" id="GO:0006419">
    <property type="term" value="P:alanyl-tRNA aminoacylation"/>
    <property type="evidence" value="ECO:0007669"/>
    <property type="project" value="InterPro"/>
</dbReference>
<organism evidence="7 8">
    <name type="scientific">Suipraeoptans intestinalis</name>
    <dbReference type="NCBI Taxonomy" id="2606628"/>
    <lineage>
        <taxon>Bacteria</taxon>
        <taxon>Bacillati</taxon>
        <taxon>Bacillota</taxon>
        <taxon>Clostridia</taxon>
        <taxon>Lachnospirales</taxon>
        <taxon>Lachnospiraceae</taxon>
        <taxon>Suipraeoptans</taxon>
    </lineage>
</organism>
<feature type="coiled-coil region" evidence="5">
    <location>
        <begin position="260"/>
        <end position="287"/>
    </location>
</feature>
<dbReference type="PANTHER" id="PTHR43462:SF1">
    <property type="entry name" value="ALANYL-TRNA EDITING PROTEIN AARSD1"/>
    <property type="match status" value="1"/>
</dbReference>
<keyword evidence="5" id="KW-0175">Coiled coil</keyword>
<dbReference type="InterPro" id="IPR018163">
    <property type="entry name" value="Thr/Ala-tRNA-synth_IIc_edit"/>
</dbReference>
<proteinExistence type="predicted"/>
<dbReference type="InterPro" id="IPR009000">
    <property type="entry name" value="Transl_B-barrel_sf"/>
</dbReference>
<dbReference type="Gene3D" id="2.40.30.130">
    <property type="match status" value="1"/>
</dbReference>
<dbReference type="GO" id="GO:0046872">
    <property type="term" value="F:metal ion binding"/>
    <property type="evidence" value="ECO:0007669"/>
    <property type="project" value="UniProtKB-KW"/>
</dbReference>
<dbReference type="SUPFAM" id="SSF50447">
    <property type="entry name" value="Translation proteins"/>
    <property type="match status" value="1"/>
</dbReference>
<comment type="caution">
    <text evidence="7">The sequence shown here is derived from an EMBL/GenBank/DDBJ whole genome shotgun (WGS) entry which is preliminary data.</text>
</comment>
<keyword evidence="3" id="KW-0479">Metal-binding</keyword>
<dbReference type="Proteomes" id="UP000434409">
    <property type="component" value="Unassembled WGS sequence"/>
</dbReference>
<evidence type="ECO:0000256" key="3">
    <source>
        <dbReference type="ARBA" id="ARBA00022723"/>
    </source>
</evidence>
<protein>
    <recommendedName>
        <fullName evidence="6">Alanyl-transfer RNA synthetases family profile domain-containing protein</fullName>
    </recommendedName>
</protein>
<evidence type="ECO:0000313" key="7">
    <source>
        <dbReference type="EMBL" id="MSR94482.1"/>
    </source>
</evidence>
<dbReference type="AlphaFoldDB" id="A0A6N7V5L8"/>
<evidence type="ECO:0000256" key="4">
    <source>
        <dbReference type="ARBA" id="ARBA00022833"/>
    </source>
</evidence>
<reference evidence="7 8" key="1">
    <citation type="submission" date="2019-08" db="EMBL/GenBank/DDBJ databases">
        <title>In-depth cultivation of the pig gut microbiome towards novel bacterial diversity and tailored functional studies.</title>
        <authorList>
            <person name="Wylensek D."/>
            <person name="Hitch T.C.A."/>
            <person name="Clavel T."/>
        </authorList>
    </citation>
    <scope>NUCLEOTIDE SEQUENCE [LARGE SCALE GENOMIC DNA]</scope>
    <source>
        <strain evidence="7 8">68-1-5</strain>
    </source>
</reference>
<dbReference type="InterPro" id="IPR018165">
    <property type="entry name" value="Ala-tRNA-synth_IIc_core"/>
</dbReference>
<evidence type="ECO:0000313" key="8">
    <source>
        <dbReference type="Proteomes" id="UP000434409"/>
    </source>
</evidence>
<evidence type="ECO:0000256" key="5">
    <source>
        <dbReference type="SAM" id="Coils"/>
    </source>
</evidence>
<dbReference type="GO" id="GO:0002161">
    <property type="term" value="F:aminoacyl-tRNA deacylase activity"/>
    <property type="evidence" value="ECO:0007669"/>
    <property type="project" value="UniProtKB-ARBA"/>
</dbReference>
<dbReference type="PANTHER" id="PTHR43462">
    <property type="entry name" value="ALANYL-TRNA EDITING PROTEIN"/>
    <property type="match status" value="1"/>
</dbReference>
<dbReference type="GO" id="GO:0005737">
    <property type="term" value="C:cytoplasm"/>
    <property type="evidence" value="ECO:0007669"/>
    <property type="project" value="UniProtKB-SubCell"/>
</dbReference>
<dbReference type="Gene3D" id="3.30.980.10">
    <property type="entry name" value="Threonyl-trna Synthetase, Chain A, domain 2"/>
    <property type="match status" value="1"/>
</dbReference>
<name>A0A6N7V5L8_9FIRM</name>
<sequence length="389" mass="44134">MEKTKRLFETDPYLKTFSAKVVSCRREEEGWFLALDQTAFFPEGGGQYGDIGWIDEAEVEDTQENDGVIWHRVSAPVPVGKEVEGRLDFEKRFDRMQQHTGEHIFSGLVHRHFGYPNVGFHLGEKICTMDFPGEITWEEIETLEEEANEAIFRNLPVSAVHVDHREAQQISFRSKIEIEGRIRIVTVEGYDVCACCAPHVARTGDIGLLKIIDRVSYKGGVRLTVVCGRRALLDYRGKDRETKRISALLSAKGEEISQAVQRKKEELEECREVVRRLEQTLLEQKAKEIFGEAEDKQMVLAVVEGLSKEQPRGLMNLILQEGATCCGVFHFTKQGSCQYVIGSRMLDVRPLNLCLLQELQGKGGGKKEMVQGSLTASPEEIRAFWKRKT</sequence>
<evidence type="ECO:0000256" key="1">
    <source>
        <dbReference type="ARBA" id="ARBA00001947"/>
    </source>
</evidence>
<gene>
    <name evidence="7" type="ORF">FYJ34_09490</name>
</gene>
<dbReference type="EMBL" id="VULY01000018">
    <property type="protein sequence ID" value="MSR94482.1"/>
    <property type="molecule type" value="Genomic_DNA"/>
</dbReference>
<keyword evidence="4" id="KW-0862">Zinc</keyword>
<dbReference type="GO" id="GO:0005524">
    <property type="term" value="F:ATP binding"/>
    <property type="evidence" value="ECO:0007669"/>
    <property type="project" value="InterPro"/>
</dbReference>
<dbReference type="Pfam" id="PF07973">
    <property type="entry name" value="tRNA_SAD"/>
    <property type="match status" value="1"/>
</dbReference>
<evidence type="ECO:0000259" key="6">
    <source>
        <dbReference type="PROSITE" id="PS50860"/>
    </source>
</evidence>
<dbReference type="SUPFAM" id="SSF55186">
    <property type="entry name" value="ThrRS/AlaRS common domain"/>
    <property type="match status" value="1"/>
</dbReference>
<keyword evidence="8" id="KW-1185">Reference proteome</keyword>
<dbReference type="InterPro" id="IPR012947">
    <property type="entry name" value="tRNA_SAD"/>
</dbReference>
<dbReference type="GO" id="GO:0003676">
    <property type="term" value="F:nucleic acid binding"/>
    <property type="evidence" value="ECO:0007669"/>
    <property type="project" value="InterPro"/>
</dbReference>
<comment type="cofactor">
    <cofactor evidence="1">
        <name>Zn(2+)</name>
        <dbReference type="ChEBI" id="CHEBI:29105"/>
    </cofactor>
</comment>
<accession>A0A6N7V5L8</accession>
<dbReference type="InterPro" id="IPR018164">
    <property type="entry name" value="Ala-tRNA-synth_IIc_N"/>
</dbReference>
<dbReference type="InterPro" id="IPR051335">
    <property type="entry name" value="Alanyl-tRNA_Editing_Enzymes"/>
</dbReference>
<dbReference type="GO" id="GO:0004813">
    <property type="term" value="F:alanine-tRNA ligase activity"/>
    <property type="evidence" value="ECO:0007669"/>
    <property type="project" value="InterPro"/>
</dbReference>
<feature type="domain" description="Alanyl-transfer RNA synthetases family profile" evidence="6">
    <location>
        <begin position="1"/>
        <end position="222"/>
    </location>
</feature>
<comment type="subcellular location">
    <subcellularLocation>
        <location evidence="2">Cytoplasm</location>
    </subcellularLocation>
</comment>
<evidence type="ECO:0000256" key="2">
    <source>
        <dbReference type="ARBA" id="ARBA00004496"/>
    </source>
</evidence>